<keyword evidence="4" id="KW-1185">Reference proteome</keyword>
<proteinExistence type="predicted"/>
<sequence>MSEHPEASKHDDEEEQQQSSGTSFLKVILVLLFIVAGLVVLGIVAYFIYNAYVGGESKKGTELKDLGGFKAESNFAPGSDKQSKEEKDGEEESGSKKKKKGTSLREGLEMRNSQMIMANKEVPLAA</sequence>
<dbReference type="VEuPathDB" id="MicrosporidiaDB:VCUG_02573"/>
<evidence type="ECO:0000256" key="1">
    <source>
        <dbReference type="SAM" id="MobiDB-lite"/>
    </source>
</evidence>
<protein>
    <submittedName>
        <fullName evidence="3">Uncharacterized protein</fullName>
    </submittedName>
</protein>
<dbReference type="Proteomes" id="UP000011081">
    <property type="component" value="Unassembled WGS sequence"/>
</dbReference>
<dbReference type="InParanoid" id="L2GQM4"/>
<keyword evidence="2" id="KW-0472">Membrane</keyword>
<dbReference type="HOGENOM" id="CLU_2028339_0_0_1"/>
<dbReference type="EMBL" id="GL877479">
    <property type="protein sequence ID" value="ELA45946.1"/>
    <property type="molecule type" value="Genomic_DNA"/>
</dbReference>
<accession>L2GQM4</accession>
<keyword evidence="2" id="KW-0812">Transmembrane</keyword>
<dbReference type="GeneID" id="19880434"/>
<dbReference type="AlphaFoldDB" id="L2GQM4"/>
<feature type="region of interest" description="Disordered" evidence="1">
    <location>
        <begin position="69"/>
        <end position="111"/>
    </location>
</feature>
<dbReference type="OMA" id="MIMANKE"/>
<gene>
    <name evidence="3" type="ORF">VCUG_02573</name>
</gene>
<feature type="compositionally biased region" description="Basic and acidic residues" evidence="1">
    <location>
        <begin position="1"/>
        <end position="11"/>
    </location>
</feature>
<feature type="region of interest" description="Disordered" evidence="1">
    <location>
        <begin position="1"/>
        <end position="20"/>
    </location>
</feature>
<evidence type="ECO:0000313" key="3">
    <source>
        <dbReference type="EMBL" id="ELA45946.1"/>
    </source>
</evidence>
<evidence type="ECO:0000313" key="4">
    <source>
        <dbReference type="Proteomes" id="UP000011081"/>
    </source>
</evidence>
<reference evidence="4" key="1">
    <citation type="submission" date="2011-03" db="EMBL/GenBank/DDBJ databases">
        <title>The genome sequence of Vavraia culicis strain floridensis.</title>
        <authorList>
            <consortium name="The Broad Institute Genome Sequencing Platform"/>
            <person name="Cuomo C."/>
            <person name="Becnel J."/>
            <person name="Sanscrainte N."/>
            <person name="Young S.K."/>
            <person name="Zeng Q."/>
            <person name="Gargeya S."/>
            <person name="Fitzgerald M."/>
            <person name="Haas B."/>
            <person name="Abouelleil A."/>
            <person name="Alvarado L."/>
            <person name="Arachchi H.M."/>
            <person name="Berlin A."/>
            <person name="Chapman S.B."/>
            <person name="Gearin G."/>
            <person name="Goldberg J."/>
            <person name="Griggs A."/>
            <person name="Gujja S."/>
            <person name="Hansen M."/>
            <person name="Heiman D."/>
            <person name="Howarth C."/>
            <person name="Larimer J."/>
            <person name="Lui A."/>
            <person name="MacDonald P.J.P."/>
            <person name="McCowen C."/>
            <person name="Montmayeur A."/>
            <person name="Murphy C."/>
            <person name="Neiman D."/>
            <person name="Pearson M."/>
            <person name="Priest M."/>
            <person name="Roberts A."/>
            <person name="Saif S."/>
            <person name="Shea T."/>
            <person name="Sisk P."/>
            <person name="Stolte C."/>
            <person name="Sykes S."/>
            <person name="Wortman J."/>
            <person name="Nusbaum C."/>
            <person name="Birren B."/>
        </authorList>
    </citation>
    <scope>NUCLEOTIDE SEQUENCE [LARGE SCALE GENOMIC DNA]</scope>
    <source>
        <strain evidence="4">floridensis</strain>
    </source>
</reference>
<organism evidence="3 4">
    <name type="scientific">Vavraia culicis (isolate floridensis)</name>
    <name type="common">Microsporidian parasite</name>
    <dbReference type="NCBI Taxonomy" id="948595"/>
    <lineage>
        <taxon>Eukaryota</taxon>
        <taxon>Fungi</taxon>
        <taxon>Fungi incertae sedis</taxon>
        <taxon>Microsporidia</taxon>
        <taxon>Pleistophoridae</taxon>
        <taxon>Vavraia</taxon>
    </lineage>
</organism>
<feature type="transmembrane region" description="Helical" evidence="2">
    <location>
        <begin position="27"/>
        <end position="49"/>
    </location>
</feature>
<keyword evidence="2" id="KW-1133">Transmembrane helix</keyword>
<name>L2GQM4_VAVCU</name>
<dbReference type="OrthoDB" id="10352071at2759"/>
<dbReference type="RefSeq" id="XP_008075580.1">
    <property type="nucleotide sequence ID" value="XM_008077389.1"/>
</dbReference>
<evidence type="ECO:0000256" key="2">
    <source>
        <dbReference type="SAM" id="Phobius"/>
    </source>
</evidence>